<dbReference type="OrthoDB" id="5983328at2759"/>
<protein>
    <submittedName>
        <fullName evidence="1">Uncharacterized protein</fullName>
    </submittedName>
</protein>
<dbReference type="EMBL" id="CAJPWZ010001434">
    <property type="protein sequence ID" value="CAG2215128.1"/>
    <property type="molecule type" value="Genomic_DNA"/>
</dbReference>
<keyword evidence="2" id="KW-1185">Reference proteome</keyword>
<proteinExistence type="predicted"/>
<dbReference type="AlphaFoldDB" id="A0A8S3S3L1"/>
<dbReference type="PANTHER" id="PTHR46601">
    <property type="entry name" value="ULP_PROTEASE DOMAIN-CONTAINING PROTEIN"/>
    <property type="match status" value="1"/>
</dbReference>
<accession>A0A8S3S3L1</accession>
<sequence length="550" mass="63349">MNVIMPSSVSGEKISYNKCRKKLARKLGLPVRRVSRGHAIRTRILKSENQAGLTQIEKLDQIQYLTRRNVFMSSGNFRKKLLIENKPNECYSTPVYDSISDVVNATLYEKVDGSHNLQCLKRNCSDCGVKILNFLPCELDVSDTAEFVKWEKFENVSVNVKGNKTIKKLMLVKKESQVGELLSYFRKLIETFPVHQHRATWQNEQFQNLVRNLPEKQCVCVHDFSENYRCSELTEIQSADFQKTEVLVHVTILHRHALLEYDGVDSSEDFPEIITEQFFVISPDLVHDQYFVHQVRNYIAEYLQSISYSVETMHEFTDGCAAQYKSRHCFGDISQTSDDFGYQHFTRNFFETSHAKGPQDAAGGIIKRQADCAILRGQTQIRTAKDLYELSCFCVNCCHHMYDQCSNSIKTGGYTEWEMKREYRADAQENEENEQVSLQELVSVGQLVALYTDDDEEEYYMLKVEKSMETLRIDTTDSWGSLLPAGTPVFRGLYYNKTNSPFQYRLVNRKAVVPAASVVYICSEVTANNVIRITEETHLNVLECINEIKC</sequence>
<gene>
    <name evidence="1" type="ORF">MEDL_28910</name>
</gene>
<dbReference type="Proteomes" id="UP000683360">
    <property type="component" value="Unassembled WGS sequence"/>
</dbReference>
<comment type="caution">
    <text evidence="1">The sequence shown here is derived from an EMBL/GenBank/DDBJ whole genome shotgun (WGS) entry which is preliminary data.</text>
</comment>
<dbReference type="PANTHER" id="PTHR46601:SF1">
    <property type="entry name" value="ADF-H DOMAIN-CONTAINING PROTEIN"/>
    <property type="match status" value="1"/>
</dbReference>
<reference evidence="1" key="1">
    <citation type="submission" date="2021-03" db="EMBL/GenBank/DDBJ databases">
        <authorList>
            <person name="Bekaert M."/>
        </authorList>
    </citation>
    <scope>NUCLEOTIDE SEQUENCE</scope>
</reference>
<name>A0A8S3S3L1_MYTED</name>
<organism evidence="1 2">
    <name type="scientific">Mytilus edulis</name>
    <name type="common">Blue mussel</name>
    <dbReference type="NCBI Taxonomy" id="6550"/>
    <lineage>
        <taxon>Eukaryota</taxon>
        <taxon>Metazoa</taxon>
        <taxon>Spiralia</taxon>
        <taxon>Lophotrochozoa</taxon>
        <taxon>Mollusca</taxon>
        <taxon>Bivalvia</taxon>
        <taxon>Autobranchia</taxon>
        <taxon>Pteriomorphia</taxon>
        <taxon>Mytilida</taxon>
        <taxon>Mytiloidea</taxon>
        <taxon>Mytilidae</taxon>
        <taxon>Mytilinae</taxon>
        <taxon>Mytilus</taxon>
    </lineage>
</organism>
<evidence type="ECO:0000313" key="2">
    <source>
        <dbReference type="Proteomes" id="UP000683360"/>
    </source>
</evidence>
<evidence type="ECO:0000313" key="1">
    <source>
        <dbReference type="EMBL" id="CAG2215128.1"/>
    </source>
</evidence>